<keyword evidence="1" id="KW-0472">Membrane</keyword>
<keyword evidence="1" id="KW-1133">Transmembrane helix</keyword>
<gene>
    <name evidence="2" type="ORF">HDK90DRAFT_491829</name>
</gene>
<sequence>MADKQPTQMPSGLAGRLWVDRTVPYRTVMAAHAWVHVCMEDAKHLVERRFLPLLRINWVAALLLLLLLRVWMLMHVLCDFEEGASVYLVVLPAGLVGSGLPQLPPPLPPLPPLLPPYRHAGTHVSGQSGLISSGRAASRQAQTLLGCSPLHAQPACLQRCCNSDCPSRLEPPKNDP</sequence>
<proteinExistence type="predicted"/>
<keyword evidence="1" id="KW-0812">Transmembrane</keyword>
<evidence type="ECO:0000256" key="1">
    <source>
        <dbReference type="SAM" id="Phobius"/>
    </source>
</evidence>
<organism evidence="2 3">
    <name type="scientific">Phyllosticta capitalensis</name>
    <dbReference type="NCBI Taxonomy" id="121624"/>
    <lineage>
        <taxon>Eukaryota</taxon>
        <taxon>Fungi</taxon>
        <taxon>Dikarya</taxon>
        <taxon>Ascomycota</taxon>
        <taxon>Pezizomycotina</taxon>
        <taxon>Dothideomycetes</taxon>
        <taxon>Dothideomycetes incertae sedis</taxon>
        <taxon>Botryosphaeriales</taxon>
        <taxon>Phyllostictaceae</taxon>
        <taxon>Phyllosticta</taxon>
    </lineage>
</organism>
<name>A0ABR1YIQ3_9PEZI</name>
<dbReference type="Proteomes" id="UP001492380">
    <property type="component" value="Unassembled WGS sequence"/>
</dbReference>
<reference evidence="2 3" key="1">
    <citation type="submission" date="2024-04" db="EMBL/GenBank/DDBJ databases">
        <title>Phyllosticta paracitricarpa is synonymous to the EU quarantine fungus P. citricarpa based on phylogenomic analyses.</title>
        <authorList>
            <consortium name="Lawrence Berkeley National Laboratory"/>
            <person name="Van Ingen-Buijs V.A."/>
            <person name="Van Westerhoven A.C."/>
            <person name="Haridas S."/>
            <person name="Skiadas P."/>
            <person name="Martin F."/>
            <person name="Groenewald J.Z."/>
            <person name="Crous P.W."/>
            <person name="Seidl M.F."/>
        </authorList>
    </citation>
    <scope>NUCLEOTIDE SEQUENCE [LARGE SCALE GENOMIC DNA]</scope>
    <source>
        <strain evidence="2 3">CBS 123374</strain>
    </source>
</reference>
<protein>
    <submittedName>
        <fullName evidence="2">Uncharacterized protein</fullName>
    </submittedName>
</protein>
<comment type="caution">
    <text evidence="2">The sequence shown here is derived from an EMBL/GenBank/DDBJ whole genome shotgun (WGS) entry which is preliminary data.</text>
</comment>
<accession>A0ABR1YIQ3</accession>
<evidence type="ECO:0000313" key="2">
    <source>
        <dbReference type="EMBL" id="KAK8230792.1"/>
    </source>
</evidence>
<keyword evidence="3" id="KW-1185">Reference proteome</keyword>
<dbReference type="EMBL" id="JBBWRZ010000008">
    <property type="protein sequence ID" value="KAK8230792.1"/>
    <property type="molecule type" value="Genomic_DNA"/>
</dbReference>
<feature type="transmembrane region" description="Helical" evidence="1">
    <location>
        <begin position="53"/>
        <end position="72"/>
    </location>
</feature>
<evidence type="ECO:0000313" key="3">
    <source>
        <dbReference type="Proteomes" id="UP001492380"/>
    </source>
</evidence>